<feature type="region of interest" description="Disordered" evidence="1">
    <location>
        <begin position="60"/>
        <end position="98"/>
    </location>
</feature>
<sequence length="559" mass="64525">MTHKEFAARHSHPPSPVYVNIDRQRETTDDRQPPAPIDRRTPLTYRVQLPKIDIARINALRPQPKPSANPPETASIHSKDAAESMKVDKAHMRRTLRKRKKKISLHTSFVFPRSNPDHYQILSVDFRIPLEKPFDEAYFTLRLWMFFRETKETEEDIRRMFYEAIEKMKNMVTLKKKSDPGKFAKPCTVKGIEFPHSLCDTGASVSIQPRVMAHHLGLKVEPSKETFTSCGLFTAELRRNLQRPRGADCTNQKSIDNQLEESIDSSPDDWENNYYNPTLAEHSARSSPRATPHREEYDADYEEERATEYKGICAEERNYSIGSWANDHYHQSYAVETAVHEPGADEPHEGFTNEELLNHQELSDKNLLFAEACGRGTRFCRPFTRANPPSNDTKVPPSIDIRSQPPSTVREKAKLDNNYQTRDEFGIFRDPKSYARAIDGHALQVSREDITDILHATAQHSRAPAESCKQILQHSWSLKEISSELTIKGRYAEEAIDRCTPRAVDRYRRQASTIEDYDRSMYILYHRSVSRRETHDLVPADFKPKASPNYKIIPDEFLT</sequence>
<evidence type="ECO:0000256" key="1">
    <source>
        <dbReference type="SAM" id="MobiDB-lite"/>
    </source>
</evidence>
<name>A0A8S9IZA0_BRACR</name>
<feature type="compositionally biased region" description="Acidic residues" evidence="1">
    <location>
        <begin position="258"/>
        <end position="271"/>
    </location>
</feature>
<evidence type="ECO:0000313" key="2">
    <source>
        <dbReference type="EMBL" id="KAF2575261.1"/>
    </source>
</evidence>
<comment type="caution">
    <text evidence="2">The sequence shown here is derived from an EMBL/GenBank/DDBJ whole genome shotgun (WGS) entry which is preliminary data.</text>
</comment>
<feature type="region of interest" description="Disordered" evidence="1">
    <location>
        <begin position="1"/>
        <end position="43"/>
    </location>
</feature>
<feature type="region of interest" description="Disordered" evidence="1">
    <location>
        <begin position="246"/>
        <end position="302"/>
    </location>
</feature>
<protein>
    <submittedName>
        <fullName evidence="2">Uncharacterized protein</fullName>
    </submittedName>
</protein>
<accession>A0A8S9IZA0</accession>
<proteinExistence type="predicted"/>
<organism evidence="2">
    <name type="scientific">Brassica cretica</name>
    <name type="common">Mustard</name>
    <dbReference type="NCBI Taxonomy" id="69181"/>
    <lineage>
        <taxon>Eukaryota</taxon>
        <taxon>Viridiplantae</taxon>
        <taxon>Streptophyta</taxon>
        <taxon>Embryophyta</taxon>
        <taxon>Tracheophyta</taxon>
        <taxon>Spermatophyta</taxon>
        <taxon>Magnoliopsida</taxon>
        <taxon>eudicotyledons</taxon>
        <taxon>Gunneridae</taxon>
        <taxon>Pentapetalae</taxon>
        <taxon>rosids</taxon>
        <taxon>malvids</taxon>
        <taxon>Brassicales</taxon>
        <taxon>Brassicaceae</taxon>
        <taxon>Brassiceae</taxon>
        <taxon>Brassica</taxon>
    </lineage>
</organism>
<dbReference type="EMBL" id="QGKY02001015">
    <property type="protein sequence ID" value="KAF2575261.1"/>
    <property type="molecule type" value="Genomic_DNA"/>
</dbReference>
<gene>
    <name evidence="2" type="ORF">F2Q70_00004133</name>
</gene>
<reference evidence="2" key="1">
    <citation type="submission" date="2019-12" db="EMBL/GenBank/DDBJ databases">
        <title>Genome sequencing and annotation of Brassica cretica.</title>
        <authorList>
            <person name="Studholme D.J."/>
            <person name="Sarris P.F."/>
        </authorList>
    </citation>
    <scope>NUCLEOTIDE SEQUENCE</scope>
    <source>
        <strain evidence="2">PFS-102/07</strain>
        <tissue evidence="2">Leaf</tissue>
    </source>
</reference>
<feature type="compositionally biased region" description="Basic and acidic residues" evidence="1">
    <location>
        <begin position="77"/>
        <end position="90"/>
    </location>
</feature>
<feature type="region of interest" description="Disordered" evidence="1">
    <location>
        <begin position="384"/>
        <end position="407"/>
    </location>
</feature>
<dbReference type="AlphaFoldDB" id="A0A8S9IZA0"/>
<feature type="compositionally biased region" description="Basic and acidic residues" evidence="1">
    <location>
        <begin position="22"/>
        <end position="41"/>
    </location>
</feature>